<evidence type="ECO:0000256" key="2">
    <source>
        <dbReference type="ARBA" id="ARBA00022490"/>
    </source>
</evidence>
<organism evidence="3 4">
    <name type="scientific">Triparma retinervis</name>
    <dbReference type="NCBI Taxonomy" id="2557542"/>
    <lineage>
        <taxon>Eukaryota</taxon>
        <taxon>Sar</taxon>
        <taxon>Stramenopiles</taxon>
        <taxon>Ochrophyta</taxon>
        <taxon>Bolidophyceae</taxon>
        <taxon>Parmales</taxon>
        <taxon>Triparmaceae</taxon>
        <taxon>Triparma</taxon>
    </lineage>
</organism>
<dbReference type="GO" id="GO:0007017">
    <property type="term" value="P:microtubule-based process"/>
    <property type="evidence" value="ECO:0007669"/>
    <property type="project" value="InterPro"/>
</dbReference>
<keyword evidence="2" id="KW-0963">Cytoplasm</keyword>
<protein>
    <submittedName>
        <fullName evidence="3">Uncharacterized protein</fullName>
    </submittedName>
</protein>
<comment type="caution">
    <text evidence="3">The sequence shown here is derived from an EMBL/GenBank/DDBJ whole genome shotgun (WGS) entry which is preliminary data.</text>
</comment>
<dbReference type="InterPro" id="IPR028133">
    <property type="entry name" value="Dynamitin"/>
</dbReference>
<evidence type="ECO:0000313" key="3">
    <source>
        <dbReference type="EMBL" id="GMH63045.1"/>
    </source>
</evidence>
<reference evidence="3" key="1">
    <citation type="submission" date="2022-07" db="EMBL/GenBank/DDBJ databases">
        <title>Genome analysis of Parmales, a sister group of diatoms, reveals the evolutionary specialization of diatoms from phago-mixotrophs to photoautotrophs.</title>
        <authorList>
            <person name="Ban H."/>
            <person name="Sato S."/>
            <person name="Yoshikawa S."/>
            <person name="Kazumasa Y."/>
            <person name="Nakamura Y."/>
            <person name="Ichinomiya M."/>
            <person name="Saitoh K."/>
            <person name="Sato N."/>
            <person name="Blanc-Mathieu R."/>
            <person name="Endo H."/>
            <person name="Kuwata A."/>
            <person name="Ogata H."/>
        </authorList>
    </citation>
    <scope>NUCLEOTIDE SEQUENCE</scope>
</reference>
<dbReference type="EMBL" id="BRXZ01001123">
    <property type="protein sequence ID" value="GMH63045.1"/>
    <property type="molecule type" value="Genomic_DNA"/>
</dbReference>
<evidence type="ECO:0000313" key="4">
    <source>
        <dbReference type="Proteomes" id="UP001165082"/>
    </source>
</evidence>
<dbReference type="OrthoDB" id="4977at2759"/>
<dbReference type="AlphaFoldDB" id="A0A9W7A4H1"/>
<dbReference type="PANTHER" id="PTHR15346">
    <property type="entry name" value="DYNACTIN SUBUNIT"/>
    <property type="match status" value="1"/>
</dbReference>
<accession>A0A9W7A4H1</accession>
<dbReference type="GO" id="GO:0005869">
    <property type="term" value="C:dynactin complex"/>
    <property type="evidence" value="ECO:0007669"/>
    <property type="project" value="InterPro"/>
</dbReference>
<gene>
    <name evidence="3" type="ORF">TrRE_jg12844</name>
</gene>
<keyword evidence="4" id="KW-1185">Reference proteome</keyword>
<comment type="subcellular location">
    <subcellularLocation>
        <location evidence="1">Cytoplasm</location>
    </subcellularLocation>
</comment>
<dbReference type="GO" id="GO:0005737">
    <property type="term" value="C:cytoplasm"/>
    <property type="evidence" value="ECO:0007669"/>
    <property type="project" value="UniProtKB-SubCell"/>
</dbReference>
<dbReference type="Proteomes" id="UP001165082">
    <property type="component" value="Unassembled WGS sequence"/>
</dbReference>
<name>A0A9W7A4H1_9STRA</name>
<proteinExistence type="predicted"/>
<dbReference type="Pfam" id="PF04912">
    <property type="entry name" value="Dynamitin"/>
    <property type="match status" value="1"/>
</dbReference>
<sequence length="145" mass="15755">MGEVEEVAKRVDKKWVNEAKAKAKIIRGDLEAAGKARKGKGGMGKEDEIVVKKLYQQFKMLEKFGDELPVIVERLVDLNALHQEASTFGDRIEAAESAVAEANLVLKSCETSLAELEKGMGGMLQQVRGEVEKLGALVEKKGGGE</sequence>
<evidence type="ECO:0000256" key="1">
    <source>
        <dbReference type="ARBA" id="ARBA00004496"/>
    </source>
</evidence>